<evidence type="ECO:0000259" key="6">
    <source>
        <dbReference type="Pfam" id="PF01055"/>
    </source>
</evidence>
<evidence type="ECO:0000313" key="10">
    <source>
        <dbReference type="Proteomes" id="UP001057375"/>
    </source>
</evidence>
<evidence type="ECO:0000259" key="7">
    <source>
        <dbReference type="Pfam" id="PF13802"/>
    </source>
</evidence>
<evidence type="ECO:0000259" key="8">
    <source>
        <dbReference type="Pfam" id="PF21365"/>
    </source>
</evidence>
<comment type="caution">
    <text evidence="9">The sequence shown here is derived from an EMBL/GenBank/DDBJ whole genome shotgun (WGS) entry which is preliminary data.</text>
</comment>
<dbReference type="SUPFAM" id="SSF51445">
    <property type="entry name" value="(Trans)glycosidases"/>
    <property type="match status" value="1"/>
</dbReference>
<feature type="chain" id="PRO_5045827543" description="Maltase" evidence="5">
    <location>
        <begin position="22"/>
        <end position="932"/>
    </location>
</feature>
<feature type="domain" description="Glycoside hydrolase family 31 TIM barrel" evidence="6">
    <location>
        <begin position="306"/>
        <end position="681"/>
    </location>
</feature>
<dbReference type="InterPro" id="IPR048395">
    <property type="entry name" value="Glyco_hydro_31_C"/>
</dbReference>
<dbReference type="Gene3D" id="3.20.20.80">
    <property type="entry name" value="Glycosidases"/>
    <property type="match status" value="1"/>
</dbReference>
<dbReference type="Gene3D" id="2.60.40.1180">
    <property type="entry name" value="Golgi alpha-mannosidase II"/>
    <property type="match status" value="1"/>
</dbReference>
<feature type="domain" description="Glycoside hydrolase family 31 N-terminal" evidence="7">
    <location>
        <begin position="176"/>
        <end position="248"/>
    </location>
</feature>
<name>A0ABQ5KRY2_9EUKA</name>
<reference evidence="9" key="1">
    <citation type="submission" date="2022-03" db="EMBL/GenBank/DDBJ databases">
        <title>Draft genome sequence of Aduncisulcus paluster, a free-living microaerophilic Fornicata.</title>
        <authorList>
            <person name="Yuyama I."/>
            <person name="Kume K."/>
            <person name="Tamura T."/>
            <person name="Inagaki Y."/>
            <person name="Hashimoto T."/>
        </authorList>
    </citation>
    <scope>NUCLEOTIDE SEQUENCE</scope>
    <source>
        <strain evidence="9">NY0171</strain>
    </source>
</reference>
<keyword evidence="4" id="KW-0326">Glycosidase</keyword>
<dbReference type="Gene3D" id="2.60.40.1760">
    <property type="entry name" value="glycosyl hydrolase (family 31)"/>
    <property type="match status" value="1"/>
</dbReference>
<dbReference type="SUPFAM" id="SSF74650">
    <property type="entry name" value="Galactose mutarotase-like"/>
    <property type="match status" value="1"/>
</dbReference>
<evidence type="ECO:0000256" key="2">
    <source>
        <dbReference type="ARBA" id="ARBA00023180"/>
    </source>
</evidence>
<evidence type="ECO:0000256" key="1">
    <source>
        <dbReference type="ARBA" id="ARBA00007806"/>
    </source>
</evidence>
<accession>A0ABQ5KRY2</accession>
<evidence type="ECO:0000256" key="3">
    <source>
        <dbReference type="ARBA" id="ARBA00041343"/>
    </source>
</evidence>
<feature type="domain" description="Glycosyl hydrolase family 31 C-terminal" evidence="8">
    <location>
        <begin position="690"/>
        <end position="801"/>
    </location>
</feature>
<dbReference type="InterPro" id="IPR000322">
    <property type="entry name" value="Glyco_hydro_31_TIM"/>
</dbReference>
<dbReference type="Proteomes" id="UP001057375">
    <property type="component" value="Unassembled WGS sequence"/>
</dbReference>
<dbReference type="EMBL" id="BQXS01010947">
    <property type="protein sequence ID" value="GKT35225.1"/>
    <property type="molecule type" value="Genomic_DNA"/>
</dbReference>
<keyword evidence="4" id="KW-0378">Hydrolase</keyword>
<protein>
    <recommendedName>
        <fullName evidence="3">Maltase</fullName>
    </recommendedName>
</protein>
<organism evidence="9 10">
    <name type="scientific">Aduncisulcus paluster</name>
    <dbReference type="NCBI Taxonomy" id="2918883"/>
    <lineage>
        <taxon>Eukaryota</taxon>
        <taxon>Metamonada</taxon>
        <taxon>Carpediemonas-like organisms</taxon>
        <taxon>Aduncisulcus</taxon>
    </lineage>
</organism>
<keyword evidence="2" id="KW-0325">Glycoprotein</keyword>
<dbReference type="PANTHER" id="PTHR22762:SF133">
    <property type="entry name" value="P-TYPE DOMAIN-CONTAINING PROTEIN"/>
    <property type="match status" value="1"/>
</dbReference>
<feature type="signal peptide" evidence="5">
    <location>
        <begin position="1"/>
        <end position="21"/>
    </location>
</feature>
<dbReference type="Pfam" id="PF01055">
    <property type="entry name" value="Glyco_hydro_31_2nd"/>
    <property type="match status" value="1"/>
</dbReference>
<evidence type="ECO:0000256" key="4">
    <source>
        <dbReference type="RuleBase" id="RU361185"/>
    </source>
</evidence>
<dbReference type="Pfam" id="PF21365">
    <property type="entry name" value="Glyco_hydro_31_3rd"/>
    <property type="match status" value="1"/>
</dbReference>
<dbReference type="InterPro" id="IPR017853">
    <property type="entry name" value="GH"/>
</dbReference>
<keyword evidence="10" id="KW-1185">Reference proteome</keyword>
<comment type="similarity">
    <text evidence="1 4">Belongs to the glycosyl hydrolase 31 family.</text>
</comment>
<gene>
    <name evidence="9" type="ORF">ADUPG1_008426</name>
</gene>
<dbReference type="InterPro" id="IPR025887">
    <property type="entry name" value="Glyco_hydro_31_N_dom"/>
</dbReference>
<dbReference type="PANTHER" id="PTHR22762">
    <property type="entry name" value="ALPHA-GLUCOSIDASE"/>
    <property type="match status" value="1"/>
</dbReference>
<keyword evidence="5" id="KW-0732">Signal</keyword>
<dbReference type="InterPro" id="IPR011013">
    <property type="entry name" value="Gal_mutarotase_sf_dom"/>
</dbReference>
<proteinExistence type="inferred from homology"/>
<dbReference type="CDD" id="cd14752">
    <property type="entry name" value="GH31_N"/>
    <property type="match status" value="1"/>
</dbReference>
<evidence type="ECO:0000256" key="5">
    <source>
        <dbReference type="SAM" id="SignalP"/>
    </source>
</evidence>
<evidence type="ECO:0000313" key="9">
    <source>
        <dbReference type="EMBL" id="GKT35225.1"/>
    </source>
</evidence>
<dbReference type="Pfam" id="PF13802">
    <property type="entry name" value="Gal_mutarotas_2"/>
    <property type="match status" value="1"/>
</dbReference>
<sequence>MLKVQLLLTLCVLSFVSFCYSSYLVNTITDSADGFDIDLTLYEAAEETYCDDIPNLTVSVEFLDLRSNSITTHPQNSILKISITDKDDPGRFAIPKTGGVFPSTSQVIPSSSPSTHKWKVPKPTANSMFDLSLYLRGNSTLGTSDFLSHTMSNLVYQDCYLSVRIPTAPSPDGSVALYGLGDRATSLRRDLGTYSMWNHDPTGGVADDGSNGYSNLPIMFFIEDDSAENFLSPAVSTGLFLLNASATDIVFYDDGTDGNGSNDDSDSYSSGVEIRSTAGILEFYFMAGQTPDYAMAQYHQLVGYPVAPPIWAIGFQNSRWGLDTLEKVIQVVQNYQDRDIPIDAQHFDIDVLGGGGDGHRDFTVNDETFPHDDFKEFLEDLQDNGTHAVVIVDPVIAADSTFDQFNELVESGAYIKCPATDDPYIGKQWPGRSIYPDFMNEDSFDFWETQFSNYISDWNWDGFIIDENDVKNDLNDEPEVDPRCYSLDSGEEYIQTDSMRQIDYPFNLNKPPYTPQDGTNLATRTIDNRTTSGMGEMFDVHNLYGLYEGQVTRKALNTIDSTKRWYIQSRTVYPGSGKNTQNWSGDNHSTLNQMMRSISMLLTSNIEGISLSGSDIGGYQGDCDEDLLSLWLPLGMVYTMSRQHRQKQSDDNYCWVHSELVCDIQRAAIKRKYSYIAQMYSSLLFSSLKGGPAVKPLFVLWPDVADLLDIDTQLMIGDSIMAAPLVEMPYSNDSTQSLGLDVVFPTVISDTVTISSYTRERWYYYDYPHEEIILDLVKASTTNHITADAGDLPLFLRGGKITMYQEALDNVTETYLNSHIELRIAINDVSIAMGEFILDKGDSALPVSDFVRYYIKATTGKITGVLEQSAYVYPGHICDSIVMIGSGVSSSCSLQATLNGEQISAKNEDDLLTFDVSGLRFNADFDIEYNCV</sequence>
<dbReference type="InterPro" id="IPR013780">
    <property type="entry name" value="Glyco_hydro_b"/>
</dbReference>